<organism evidence="2 3">
    <name type="scientific">Crateriforma conspicua</name>
    <dbReference type="NCBI Taxonomy" id="2527996"/>
    <lineage>
        <taxon>Bacteria</taxon>
        <taxon>Pseudomonadati</taxon>
        <taxon>Planctomycetota</taxon>
        <taxon>Planctomycetia</taxon>
        <taxon>Planctomycetales</taxon>
        <taxon>Planctomycetaceae</taxon>
        <taxon>Crateriforma</taxon>
    </lineage>
</organism>
<evidence type="ECO:0000313" key="2">
    <source>
        <dbReference type="EMBL" id="TWT70901.1"/>
    </source>
</evidence>
<keyword evidence="3" id="KW-1185">Reference proteome</keyword>
<keyword evidence="1" id="KW-1133">Transmembrane helix</keyword>
<accession>A0A5C5Y8Y0</accession>
<reference evidence="2 3" key="1">
    <citation type="submission" date="2019-02" db="EMBL/GenBank/DDBJ databases">
        <title>Deep-cultivation of Planctomycetes and their phenomic and genomic characterization uncovers novel biology.</title>
        <authorList>
            <person name="Wiegand S."/>
            <person name="Jogler M."/>
            <person name="Boedeker C."/>
            <person name="Pinto D."/>
            <person name="Vollmers J."/>
            <person name="Rivas-Marin E."/>
            <person name="Kohn T."/>
            <person name="Peeters S.H."/>
            <person name="Heuer A."/>
            <person name="Rast P."/>
            <person name="Oberbeckmann S."/>
            <person name="Bunk B."/>
            <person name="Jeske O."/>
            <person name="Meyerdierks A."/>
            <person name="Storesund J.E."/>
            <person name="Kallscheuer N."/>
            <person name="Luecker S."/>
            <person name="Lage O.M."/>
            <person name="Pohl T."/>
            <person name="Merkel B.J."/>
            <person name="Hornburger P."/>
            <person name="Mueller R.-W."/>
            <person name="Bruemmer F."/>
            <person name="Labrenz M."/>
            <person name="Spormann A.M."/>
            <person name="Op Den Camp H."/>
            <person name="Overmann J."/>
            <person name="Amann R."/>
            <person name="Jetten M.S.M."/>
            <person name="Mascher T."/>
            <person name="Medema M.H."/>
            <person name="Devos D.P."/>
            <person name="Kaster A.-K."/>
            <person name="Ovreas L."/>
            <person name="Rohde M."/>
            <person name="Galperin M.Y."/>
            <person name="Jogler C."/>
        </authorList>
    </citation>
    <scope>NUCLEOTIDE SEQUENCE [LARGE SCALE GENOMIC DNA]</scope>
    <source>
        <strain evidence="2 3">Pan14r</strain>
    </source>
</reference>
<evidence type="ECO:0000256" key="1">
    <source>
        <dbReference type="SAM" id="Phobius"/>
    </source>
</evidence>
<keyword evidence="1" id="KW-0812">Transmembrane</keyword>
<gene>
    <name evidence="2" type="ORF">Pan14r_32090</name>
</gene>
<keyword evidence="1" id="KW-0472">Membrane</keyword>
<proteinExistence type="predicted"/>
<feature type="transmembrane region" description="Helical" evidence="1">
    <location>
        <begin position="64"/>
        <end position="84"/>
    </location>
</feature>
<dbReference type="Proteomes" id="UP000317238">
    <property type="component" value="Unassembled WGS sequence"/>
</dbReference>
<sequence length="103" mass="11297">MEMPLNRPMTVSFQRSDLGFHCSKLLKHRCQNAQSLTLAMNLRKTIRCVGRFATDEEATTAVEYAVMLALIIAVCIASVSFLTIQTKESFDNSGEAIVGALGN</sequence>
<name>A0A5C5Y8Y0_9PLAN</name>
<protein>
    <recommendedName>
        <fullName evidence="4">Flp/Fap pilin component</fullName>
    </recommendedName>
</protein>
<dbReference type="AlphaFoldDB" id="A0A5C5Y8Y0"/>
<comment type="caution">
    <text evidence="2">The sequence shown here is derived from an EMBL/GenBank/DDBJ whole genome shotgun (WGS) entry which is preliminary data.</text>
</comment>
<evidence type="ECO:0008006" key="4">
    <source>
        <dbReference type="Google" id="ProtNLM"/>
    </source>
</evidence>
<dbReference type="EMBL" id="SJPL01000001">
    <property type="protein sequence ID" value="TWT70901.1"/>
    <property type="molecule type" value="Genomic_DNA"/>
</dbReference>
<evidence type="ECO:0000313" key="3">
    <source>
        <dbReference type="Proteomes" id="UP000317238"/>
    </source>
</evidence>